<dbReference type="Proteomes" id="UP001146793">
    <property type="component" value="Unassembled WGS sequence"/>
</dbReference>
<proteinExistence type="predicted"/>
<reference evidence="3" key="1">
    <citation type="submission" date="2022-08" db="EMBL/GenBank/DDBJ databases">
        <title>Novel sulphate-reducing endosymbionts in the free-living metamonad Anaeramoeba.</title>
        <authorList>
            <person name="Jerlstrom-Hultqvist J."/>
            <person name="Cepicka I."/>
            <person name="Gallot-Lavallee L."/>
            <person name="Salas-Leiva D."/>
            <person name="Curtis B.A."/>
            <person name="Zahonova K."/>
            <person name="Pipaliya S."/>
            <person name="Dacks J."/>
            <person name="Roger A.J."/>
        </authorList>
    </citation>
    <scope>NUCLEOTIDE SEQUENCE</scope>
    <source>
        <strain evidence="3">Busselton2</strain>
    </source>
</reference>
<feature type="transmembrane region" description="Helical" evidence="2">
    <location>
        <begin position="202"/>
        <end position="223"/>
    </location>
</feature>
<evidence type="ECO:0000313" key="4">
    <source>
        <dbReference type="Proteomes" id="UP001146793"/>
    </source>
</evidence>
<keyword evidence="2" id="KW-0812">Transmembrane</keyword>
<feature type="transmembrane region" description="Helical" evidence="2">
    <location>
        <begin position="42"/>
        <end position="61"/>
    </location>
</feature>
<sequence>MENQNFFVVAILISIIFFILGTLGIYYFILHVNHSRSITYQKLYFVSVSLFCYTSTATFLIDLTNTKLTKELISNIHFFLEYFTKDPSGAFVQQKKKLLRVAMFIYVLVTMILFFIFSKFSTTTTFRVLEATSFIFPVLLSFYYSWRINRKINKTRQSKFTRDFKKMYKVIAICALLQCLSLPFFIGYYIWIKSLSDFGKSSIFFCFHLLDIITFILLIVYVFQTPKKINSNSQKQPSEKTRLNDDINESNSESMSSFL</sequence>
<feature type="transmembrane region" description="Helical" evidence="2">
    <location>
        <begin position="124"/>
        <end position="146"/>
    </location>
</feature>
<feature type="transmembrane region" description="Helical" evidence="2">
    <location>
        <begin position="7"/>
        <end position="30"/>
    </location>
</feature>
<evidence type="ECO:0000313" key="3">
    <source>
        <dbReference type="EMBL" id="KAJ3429803.1"/>
    </source>
</evidence>
<feature type="region of interest" description="Disordered" evidence="1">
    <location>
        <begin position="230"/>
        <end position="259"/>
    </location>
</feature>
<organism evidence="3 4">
    <name type="scientific">Anaeramoeba flamelloides</name>
    <dbReference type="NCBI Taxonomy" id="1746091"/>
    <lineage>
        <taxon>Eukaryota</taxon>
        <taxon>Metamonada</taxon>
        <taxon>Anaeramoebidae</taxon>
        <taxon>Anaeramoeba</taxon>
    </lineage>
</organism>
<evidence type="ECO:0000256" key="1">
    <source>
        <dbReference type="SAM" id="MobiDB-lite"/>
    </source>
</evidence>
<keyword evidence="2" id="KW-0472">Membrane</keyword>
<dbReference type="EMBL" id="JANTQA010000057">
    <property type="protein sequence ID" value="KAJ3429803.1"/>
    <property type="molecule type" value="Genomic_DNA"/>
</dbReference>
<keyword evidence="2" id="KW-1133">Transmembrane helix</keyword>
<name>A0AAV7YJ54_9EUKA</name>
<evidence type="ECO:0000256" key="2">
    <source>
        <dbReference type="SAM" id="Phobius"/>
    </source>
</evidence>
<feature type="compositionally biased region" description="Polar residues" evidence="1">
    <location>
        <begin position="249"/>
        <end position="259"/>
    </location>
</feature>
<dbReference type="AlphaFoldDB" id="A0AAV7YJ54"/>
<comment type="caution">
    <text evidence="3">The sequence shown here is derived from an EMBL/GenBank/DDBJ whole genome shotgun (WGS) entry which is preliminary data.</text>
</comment>
<feature type="transmembrane region" description="Helical" evidence="2">
    <location>
        <begin position="167"/>
        <end position="190"/>
    </location>
</feature>
<feature type="transmembrane region" description="Helical" evidence="2">
    <location>
        <begin position="98"/>
        <end position="118"/>
    </location>
</feature>
<gene>
    <name evidence="3" type="ORF">M0812_25163</name>
</gene>
<protein>
    <submittedName>
        <fullName evidence="3">Solute carrier family</fullName>
    </submittedName>
</protein>
<accession>A0AAV7YJ54</accession>